<dbReference type="EMBL" id="FOEF01000008">
    <property type="protein sequence ID" value="SEP41014.1"/>
    <property type="molecule type" value="Genomic_DNA"/>
</dbReference>
<reference evidence="2 3" key="1">
    <citation type="submission" date="2016-10" db="EMBL/GenBank/DDBJ databases">
        <authorList>
            <person name="de Groot N.N."/>
        </authorList>
    </citation>
    <scope>NUCLEOTIDE SEQUENCE [LARGE SCALE GENOMIC DNA]</scope>
    <source>
        <strain evidence="2 3">DSM 44993</strain>
    </source>
</reference>
<evidence type="ECO:0000313" key="3">
    <source>
        <dbReference type="Proteomes" id="UP000198582"/>
    </source>
</evidence>
<feature type="compositionally biased region" description="Low complexity" evidence="1">
    <location>
        <begin position="153"/>
        <end position="169"/>
    </location>
</feature>
<dbReference type="RefSeq" id="WP_143086233.1">
    <property type="nucleotide sequence ID" value="NZ_FOEF01000008.1"/>
</dbReference>
<accession>A0A1H8XLR0</accession>
<keyword evidence="3" id="KW-1185">Reference proteome</keyword>
<dbReference type="Proteomes" id="UP000198582">
    <property type="component" value="Unassembled WGS sequence"/>
</dbReference>
<evidence type="ECO:0000256" key="1">
    <source>
        <dbReference type="SAM" id="MobiDB-lite"/>
    </source>
</evidence>
<dbReference type="OrthoDB" id="3627673at2"/>
<proteinExistence type="predicted"/>
<feature type="compositionally biased region" description="Gly residues" evidence="1">
    <location>
        <begin position="140"/>
        <end position="152"/>
    </location>
</feature>
<feature type="compositionally biased region" description="Basic and acidic residues" evidence="1">
    <location>
        <begin position="122"/>
        <end position="136"/>
    </location>
</feature>
<gene>
    <name evidence="2" type="ORF">SAMN04489732_10879</name>
</gene>
<dbReference type="STRING" id="394193.SAMN04489732_10879"/>
<evidence type="ECO:0000313" key="2">
    <source>
        <dbReference type="EMBL" id="SEP41014.1"/>
    </source>
</evidence>
<feature type="compositionally biased region" description="Basic and acidic residues" evidence="1">
    <location>
        <begin position="198"/>
        <end position="207"/>
    </location>
</feature>
<sequence>MGGLVGGLVDVVGTTLNTALHTVGGVIGTVGSVGQTVLPPSVPGGSADQPPLLPIDGVLGPVFSGGAVSGGVTATVPTLVGATVAPAGVTVPAATAPPAGAPTTTTVASRGGLTETAIGHADSARAQRQQQRESDTHAINGGGGSGGGGGGLPAAPSAPMAPTTTATPGHDNSGGARQAFAVSGDSATTTQLKLIGVSRDHEVDGAGREAALPTTSPD</sequence>
<name>A0A1H8XLR0_9PSEU</name>
<dbReference type="AlphaFoldDB" id="A0A1H8XLR0"/>
<protein>
    <submittedName>
        <fullName evidence="2">Uncharacterized protein</fullName>
    </submittedName>
</protein>
<organism evidence="2 3">
    <name type="scientific">Amycolatopsis saalfeldensis</name>
    <dbReference type="NCBI Taxonomy" id="394193"/>
    <lineage>
        <taxon>Bacteria</taxon>
        <taxon>Bacillati</taxon>
        <taxon>Actinomycetota</taxon>
        <taxon>Actinomycetes</taxon>
        <taxon>Pseudonocardiales</taxon>
        <taxon>Pseudonocardiaceae</taxon>
        <taxon>Amycolatopsis</taxon>
    </lineage>
</organism>
<feature type="region of interest" description="Disordered" evidence="1">
    <location>
        <begin position="121"/>
        <end position="218"/>
    </location>
</feature>